<reference evidence="3 4" key="1">
    <citation type="submission" date="2020-08" db="EMBL/GenBank/DDBJ databases">
        <title>Genomic Encyclopedia of Type Strains, Phase IV (KMG-IV): sequencing the most valuable type-strain genomes for metagenomic binning, comparative biology and taxonomic classification.</title>
        <authorList>
            <person name="Goeker M."/>
        </authorList>
    </citation>
    <scope>NUCLEOTIDE SEQUENCE [LARGE SCALE GENOMIC DNA]</scope>
    <source>
        <strain evidence="3 4">DSM 45385</strain>
    </source>
</reference>
<name>A0A7W8EGC8_9ACTN</name>
<dbReference type="Proteomes" id="UP000568380">
    <property type="component" value="Unassembled WGS sequence"/>
</dbReference>
<accession>A0A7W8EGC8</accession>
<feature type="compositionally biased region" description="Gly residues" evidence="1">
    <location>
        <begin position="137"/>
        <end position="146"/>
    </location>
</feature>
<dbReference type="AlphaFoldDB" id="A0A7W8EGC8"/>
<gene>
    <name evidence="3" type="ORF">HNR40_003726</name>
</gene>
<evidence type="ECO:0000256" key="2">
    <source>
        <dbReference type="SAM" id="SignalP"/>
    </source>
</evidence>
<protein>
    <submittedName>
        <fullName evidence="3">Uncharacterized protein</fullName>
    </submittedName>
</protein>
<feature type="region of interest" description="Disordered" evidence="1">
    <location>
        <begin position="114"/>
        <end position="146"/>
    </location>
</feature>
<evidence type="ECO:0000256" key="1">
    <source>
        <dbReference type="SAM" id="MobiDB-lite"/>
    </source>
</evidence>
<feature type="chain" id="PRO_5038821369" evidence="2">
    <location>
        <begin position="22"/>
        <end position="146"/>
    </location>
</feature>
<evidence type="ECO:0000313" key="3">
    <source>
        <dbReference type="EMBL" id="MBB5078251.1"/>
    </source>
</evidence>
<comment type="caution">
    <text evidence="3">The sequence shown here is derived from an EMBL/GenBank/DDBJ whole genome shotgun (WGS) entry which is preliminary data.</text>
</comment>
<evidence type="ECO:0000313" key="4">
    <source>
        <dbReference type="Proteomes" id="UP000568380"/>
    </source>
</evidence>
<sequence>MNRLLALKGACVLLAALPLAACQSDRMCTLIGTPVGIQVDVAPPISDRVAAAEMEVCQAGTCKPARLELFRADQGGGRYGFGNVEGLRKEPAEVSLKLTDTAGKPLVEQDIQVTPRGRFPNGPDCGEGGPNAKVQVDGGGLLHEVP</sequence>
<dbReference type="EMBL" id="JACHIN010000004">
    <property type="protein sequence ID" value="MBB5078251.1"/>
    <property type="molecule type" value="Genomic_DNA"/>
</dbReference>
<keyword evidence="4" id="KW-1185">Reference proteome</keyword>
<keyword evidence="2" id="KW-0732">Signal</keyword>
<proteinExistence type="predicted"/>
<organism evidence="3 4">
    <name type="scientific">Nonomuraea endophytica</name>
    <dbReference type="NCBI Taxonomy" id="714136"/>
    <lineage>
        <taxon>Bacteria</taxon>
        <taxon>Bacillati</taxon>
        <taxon>Actinomycetota</taxon>
        <taxon>Actinomycetes</taxon>
        <taxon>Streptosporangiales</taxon>
        <taxon>Streptosporangiaceae</taxon>
        <taxon>Nonomuraea</taxon>
    </lineage>
</organism>
<feature type="signal peptide" evidence="2">
    <location>
        <begin position="1"/>
        <end position="21"/>
    </location>
</feature>
<dbReference type="RefSeq" id="WP_184962767.1">
    <property type="nucleotide sequence ID" value="NZ_JACHIN010000004.1"/>
</dbReference>